<reference evidence="2" key="1">
    <citation type="journal article" date="2019" name="Int. J. Syst. Evol. Microbiol.">
        <title>The Global Catalogue of Microorganisms (GCM) 10K type strain sequencing project: providing services to taxonomists for standard genome sequencing and annotation.</title>
        <authorList>
            <consortium name="The Broad Institute Genomics Platform"/>
            <consortium name="The Broad Institute Genome Sequencing Center for Infectious Disease"/>
            <person name="Wu L."/>
            <person name="Ma J."/>
        </authorList>
    </citation>
    <scope>NUCLEOTIDE SEQUENCE [LARGE SCALE GENOMIC DNA]</scope>
    <source>
        <strain evidence="2">IBRC-M 10906</strain>
    </source>
</reference>
<protein>
    <submittedName>
        <fullName evidence="1">ESX-1 secretion-associated protein</fullName>
    </submittedName>
</protein>
<dbReference type="RefSeq" id="WP_377387205.1">
    <property type="nucleotide sequence ID" value="NZ_JBHSAN010000008.1"/>
</dbReference>
<proteinExistence type="predicted"/>
<evidence type="ECO:0000313" key="1">
    <source>
        <dbReference type="EMBL" id="MFD2797879.1"/>
    </source>
</evidence>
<evidence type="ECO:0000313" key="2">
    <source>
        <dbReference type="Proteomes" id="UP001597478"/>
    </source>
</evidence>
<dbReference type="EMBL" id="JBHUOF010000001">
    <property type="protein sequence ID" value="MFD2797879.1"/>
    <property type="molecule type" value="Genomic_DNA"/>
</dbReference>
<accession>A0ABW5W3X3</accession>
<dbReference type="Proteomes" id="UP001597478">
    <property type="component" value="Unassembled WGS sequence"/>
</dbReference>
<name>A0ABW5W3X3_9PSEU</name>
<keyword evidence="2" id="KW-1185">Reference proteome</keyword>
<comment type="caution">
    <text evidence="1">The sequence shown here is derived from an EMBL/GenBank/DDBJ whole genome shotgun (WGS) entry which is preliminary data.</text>
</comment>
<organism evidence="1 2">
    <name type="scientific">Prauserella oleivorans</name>
    <dbReference type="NCBI Taxonomy" id="1478153"/>
    <lineage>
        <taxon>Bacteria</taxon>
        <taxon>Bacillati</taxon>
        <taxon>Actinomycetota</taxon>
        <taxon>Actinomycetes</taxon>
        <taxon>Pseudonocardiales</taxon>
        <taxon>Pseudonocardiaceae</taxon>
        <taxon>Prauserella</taxon>
    </lineage>
</organism>
<sequence>MMAQVTIRRTARATFATEGETTMSGGFRVQIEALRGYQDNLAAFKEQSEKFDELVTKADVSDEAWGLVGLATKSQYTAALTELRGLLRKMQEGLDQTASKIGRAADIYASEDERGAILLGKQKVEIDKVEEVRAGN</sequence>
<gene>
    <name evidence="1" type="ORF">ACFS2C_00530</name>
</gene>